<name>A0AAP0EGG3_9MAGN</name>
<evidence type="ECO:0000256" key="1">
    <source>
        <dbReference type="SAM" id="MobiDB-lite"/>
    </source>
</evidence>
<feature type="compositionally biased region" description="Basic residues" evidence="1">
    <location>
        <begin position="150"/>
        <end position="168"/>
    </location>
</feature>
<dbReference type="AlphaFoldDB" id="A0AAP0EGG3"/>
<protein>
    <submittedName>
        <fullName evidence="2">Uncharacterized protein</fullName>
    </submittedName>
</protein>
<reference evidence="2 3" key="1">
    <citation type="submission" date="2024-01" db="EMBL/GenBank/DDBJ databases">
        <title>Genome assemblies of Stephania.</title>
        <authorList>
            <person name="Yang L."/>
        </authorList>
    </citation>
    <scope>NUCLEOTIDE SEQUENCE [LARGE SCALE GENOMIC DNA]</scope>
    <source>
        <strain evidence="2">JXDWG</strain>
        <tissue evidence="2">Leaf</tissue>
    </source>
</reference>
<organism evidence="2 3">
    <name type="scientific">Stephania cephalantha</name>
    <dbReference type="NCBI Taxonomy" id="152367"/>
    <lineage>
        <taxon>Eukaryota</taxon>
        <taxon>Viridiplantae</taxon>
        <taxon>Streptophyta</taxon>
        <taxon>Embryophyta</taxon>
        <taxon>Tracheophyta</taxon>
        <taxon>Spermatophyta</taxon>
        <taxon>Magnoliopsida</taxon>
        <taxon>Ranunculales</taxon>
        <taxon>Menispermaceae</taxon>
        <taxon>Menispermoideae</taxon>
        <taxon>Cissampelideae</taxon>
        <taxon>Stephania</taxon>
    </lineage>
</organism>
<dbReference type="EMBL" id="JBBNAG010000012">
    <property type="protein sequence ID" value="KAK9088913.1"/>
    <property type="molecule type" value="Genomic_DNA"/>
</dbReference>
<proteinExistence type="predicted"/>
<evidence type="ECO:0000313" key="3">
    <source>
        <dbReference type="Proteomes" id="UP001419268"/>
    </source>
</evidence>
<feature type="region of interest" description="Disordered" evidence="1">
    <location>
        <begin position="144"/>
        <end position="171"/>
    </location>
</feature>
<feature type="region of interest" description="Disordered" evidence="1">
    <location>
        <begin position="18"/>
        <end position="54"/>
    </location>
</feature>
<feature type="compositionally biased region" description="Basic and acidic residues" evidence="1">
    <location>
        <begin position="99"/>
        <end position="116"/>
    </location>
</feature>
<keyword evidence="3" id="KW-1185">Reference proteome</keyword>
<sequence length="247" mass="28125">MASERRWLRWEMMQWRGEEARTSGVSTKKAAYGAARRPSNGGVAREGRSRTAQQQRLLRRRELTHGMAARLSGRRRTWRATVDDDVPRAAANTARFNSKRSDGGWRQPTDKRDSETWSKRLTQQRMAMAQKRSEFRSRALAQQCSSSRQQRVRLTKRRRPAHARKRRQAASNVVNGAVARYRPVGCATKSRRRGGGEKKWVFQLKGSYAPQVGTQWARGRAGCRLGPYQVEGSGALTERILGVCRTV</sequence>
<evidence type="ECO:0000313" key="2">
    <source>
        <dbReference type="EMBL" id="KAK9088913.1"/>
    </source>
</evidence>
<feature type="region of interest" description="Disordered" evidence="1">
    <location>
        <begin position="90"/>
        <end position="116"/>
    </location>
</feature>
<comment type="caution">
    <text evidence="2">The sequence shown here is derived from an EMBL/GenBank/DDBJ whole genome shotgun (WGS) entry which is preliminary data.</text>
</comment>
<accession>A0AAP0EGG3</accession>
<dbReference type="Proteomes" id="UP001419268">
    <property type="component" value="Unassembled WGS sequence"/>
</dbReference>
<gene>
    <name evidence="2" type="ORF">Scep_027995</name>
</gene>